<comment type="caution">
    <text evidence="1">The sequence shown here is derived from an EMBL/GenBank/DDBJ whole genome shotgun (WGS) entry which is preliminary data.</text>
</comment>
<evidence type="ECO:0000313" key="1">
    <source>
        <dbReference type="EMBL" id="GFQ66474.1"/>
    </source>
</evidence>
<reference evidence="1" key="1">
    <citation type="submission" date="2020-07" db="EMBL/GenBank/DDBJ databases">
        <title>Multicomponent nature underlies the extraordinary mechanical properties of spider dragline silk.</title>
        <authorList>
            <person name="Kono N."/>
            <person name="Nakamura H."/>
            <person name="Mori M."/>
            <person name="Yoshida Y."/>
            <person name="Ohtoshi R."/>
            <person name="Malay A.D."/>
            <person name="Moran D.A.P."/>
            <person name="Tomita M."/>
            <person name="Numata K."/>
            <person name="Arakawa K."/>
        </authorList>
    </citation>
    <scope>NUCLEOTIDE SEQUENCE</scope>
</reference>
<dbReference type="Proteomes" id="UP000887116">
    <property type="component" value="Unassembled WGS sequence"/>
</dbReference>
<protein>
    <submittedName>
        <fullName evidence="1">Uncharacterized protein</fullName>
    </submittedName>
</protein>
<accession>A0A8X6GGE2</accession>
<sequence>MLTSLHVDASLQAPGSTSSAFSSGNWIHLFCLLYRKLDPPLPRLLFRKLIHLFRAYSSGTPDSMYAYSFRHTDSMPTLLFRNTDSMPTLLFRHTSLRYSSHRSTLRYSSGTQIPRLRYSSGSRILRLRYSSGLTDRNPYLDL</sequence>
<gene>
    <name evidence="1" type="ORF">TNCT_735201</name>
</gene>
<name>A0A8X6GGE2_TRICU</name>
<keyword evidence="2" id="KW-1185">Reference proteome</keyword>
<organism evidence="1 2">
    <name type="scientific">Trichonephila clavata</name>
    <name type="common">Joro spider</name>
    <name type="synonym">Nephila clavata</name>
    <dbReference type="NCBI Taxonomy" id="2740835"/>
    <lineage>
        <taxon>Eukaryota</taxon>
        <taxon>Metazoa</taxon>
        <taxon>Ecdysozoa</taxon>
        <taxon>Arthropoda</taxon>
        <taxon>Chelicerata</taxon>
        <taxon>Arachnida</taxon>
        <taxon>Araneae</taxon>
        <taxon>Araneomorphae</taxon>
        <taxon>Entelegynae</taxon>
        <taxon>Araneoidea</taxon>
        <taxon>Nephilidae</taxon>
        <taxon>Trichonephila</taxon>
    </lineage>
</organism>
<evidence type="ECO:0000313" key="2">
    <source>
        <dbReference type="Proteomes" id="UP000887116"/>
    </source>
</evidence>
<dbReference type="AlphaFoldDB" id="A0A8X6GGE2"/>
<proteinExistence type="predicted"/>
<dbReference type="EMBL" id="BMAO01000379">
    <property type="protein sequence ID" value="GFQ66474.1"/>
    <property type="molecule type" value="Genomic_DNA"/>
</dbReference>